<gene>
    <name evidence="3" type="ORF">IPO85_12770</name>
</gene>
<sequence>MNEYLMIFRSERMDGEMPSPEQMQIVKQQWQKWISGIAKNGNYSSTNRLLSEGKTIHGNVITDGPYMEGKEMIGGYLIVKANSLDEALSMAKTCPGLAMGGKVEVRTIMAIDDDPNSNQFLDPKS</sequence>
<dbReference type="AlphaFoldDB" id="A0A9D7SBG7"/>
<dbReference type="Proteomes" id="UP000808349">
    <property type="component" value="Unassembled WGS sequence"/>
</dbReference>
<dbReference type="Gene3D" id="3.30.70.1060">
    <property type="entry name" value="Dimeric alpha+beta barrel"/>
    <property type="match status" value="1"/>
</dbReference>
<evidence type="ECO:0000256" key="1">
    <source>
        <dbReference type="ARBA" id="ARBA00007689"/>
    </source>
</evidence>
<dbReference type="InterPro" id="IPR005545">
    <property type="entry name" value="YCII"/>
</dbReference>
<evidence type="ECO:0000259" key="2">
    <source>
        <dbReference type="Pfam" id="PF03795"/>
    </source>
</evidence>
<organism evidence="3 4">
    <name type="scientific">Candidatus Defluviibacterium haderslevense</name>
    <dbReference type="NCBI Taxonomy" id="2981993"/>
    <lineage>
        <taxon>Bacteria</taxon>
        <taxon>Pseudomonadati</taxon>
        <taxon>Bacteroidota</taxon>
        <taxon>Saprospiria</taxon>
        <taxon>Saprospirales</taxon>
        <taxon>Saprospiraceae</taxon>
        <taxon>Candidatus Defluviibacterium</taxon>
    </lineage>
</organism>
<dbReference type="PANTHER" id="PTHR35174:SF1">
    <property type="entry name" value="BLL0086 PROTEIN"/>
    <property type="match status" value="1"/>
</dbReference>
<feature type="domain" description="YCII-related" evidence="2">
    <location>
        <begin position="50"/>
        <end position="109"/>
    </location>
</feature>
<protein>
    <submittedName>
        <fullName evidence="3">Transcription initiation protein</fullName>
    </submittedName>
</protein>
<comment type="similarity">
    <text evidence="1">Belongs to the YciI family.</text>
</comment>
<dbReference type="PANTHER" id="PTHR35174">
    <property type="entry name" value="BLL7171 PROTEIN-RELATED"/>
    <property type="match status" value="1"/>
</dbReference>
<dbReference type="Pfam" id="PF03795">
    <property type="entry name" value="YCII"/>
    <property type="match status" value="1"/>
</dbReference>
<reference evidence="3 4" key="1">
    <citation type="submission" date="2020-10" db="EMBL/GenBank/DDBJ databases">
        <title>Connecting structure to function with the recovery of over 1000 high-quality activated sludge metagenome-assembled genomes encoding full-length rRNA genes using long-read sequencing.</title>
        <authorList>
            <person name="Singleton C.M."/>
            <person name="Petriglieri F."/>
            <person name="Kristensen J.M."/>
            <person name="Kirkegaard R.H."/>
            <person name="Michaelsen T.Y."/>
            <person name="Andersen M.H."/>
            <person name="Karst S.M."/>
            <person name="Dueholm M.S."/>
            <person name="Nielsen P.H."/>
            <person name="Albertsen M."/>
        </authorList>
    </citation>
    <scope>NUCLEOTIDE SEQUENCE [LARGE SCALE GENOMIC DNA]</scope>
    <source>
        <strain evidence="3">Ribe_18-Q3-R11-54_BAT3C.373</strain>
    </source>
</reference>
<evidence type="ECO:0000313" key="3">
    <source>
        <dbReference type="EMBL" id="MBK9718356.1"/>
    </source>
</evidence>
<proteinExistence type="inferred from homology"/>
<accession>A0A9D7SBG7</accession>
<dbReference type="SUPFAM" id="SSF54909">
    <property type="entry name" value="Dimeric alpha+beta barrel"/>
    <property type="match status" value="1"/>
</dbReference>
<comment type="caution">
    <text evidence="3">The sequence shown here is derived from an EMBL/GenBank/DDBJ whole genome shotgun (WGS) entry which is preliminary data.</text>
</comment>
<name>A0A9D7SBG7_9BACT</name>
<evidence type="ECO:0000313" key="4">
    <source>
        <dbReference type="Proteomes" id="UP000808349"/>
    </source>
</evidence>
<dbReference type="EMBL" id="JADKFW010000010">
    <property type="protein sequence ID" value="MBK9718356.1"/>
    <property type="molecule type" value="Genomic_DNA"/>
</dbReference>
<dbReference type="InterPro" id="IPR011008">
    <property type="entry name" value="Dimeric_a/b-barrel"/>
</dbReference>